<dbReference type="Proteomes" id="UP000254704">
    <property type="component" value="Unassembled WGS sequence"/>
</dbReference>
<dbReference type="Pfam" id="PF00106">
    <property type="entry name" value="adh_short"/>
    <property type="match status" value="1"/>
</dbReference>
<dbReference type="EC" id="1.1.1.100" evidence="1"/>
<name>A0A379ESC0_9PAST</name>
<organism evidence="1 2">
    <name type="scientific">Pasteurella canis</name>
    <dbReference type="NCBI Taxonomy" id="753"/>
    <lineage>
        <taxon>Bacteria</taxon>
        <taxon>Pseudomonadati</taxon>
        <taxon>Pseudomonadota</taxon>
        <taxon>Gammaproteobacteria</taxon>
        <taxon>Pasteurellales</taxon>
        <taxon>Pasteurellaceae</taxon>
        <taxon>Pasteurella</taxon>
    </lineage>
</organism>
<dbReference type="InterPro" id="IPR002347">
    <property type="entry name" value="SDR_fam"/>
</dbReference>
<dbReference type="Gene3D" id="3.40.50.720">
    <property type="entry name" value="NAD(P)-binding Rossmann-like Domain"/>
    <property type="match status" value="1"/>
</dbReference>
<evidence type="ECO:0000313" key="1">
    <source>
        <dbReference type="EMBL" id="SUC03302.1"/>
    </source>
</evidence>
<sequence>MQGKIALVTGATRGIGRAIAEELAEKGAFVIGTATSEKGAESISAYF</sequence>
<dbReference type="AlphaFoldDB" id="A0A379ESC0"/>
<dbReference type="GO" id="GO:0004316">
    <property type="term" value="F:3-oxoacyl-[acyl-carrier-protein] reductase (NADPH) activity"/>
    <property type="evidence" value="ECO:0007669"/>
    <property type="project" value="UniProtKB-EC"/>
</dbReference>
<gene>
    <name evidence="1" type="primary">fabG_3</name>
    <name evidence="1" type="ORF">NCTC11621_00052</name>
</gene>
<dbReference type="SUPFAM" id="SSF51735">
    <property type="entry name" value="NAD(P)-binding Rossmann-fold domains"/>
    <property type="match status" value="1"/>
</dbReference>
<accession>A0A379ESC0</accession>
<dbReference type="InterPro" id="IPR036291">
    <property type="entry name" value="NAD(P)-bd_dom_sf"/>
</dbReference>
<proteinExistence type="predicted"/>
<reference evidence="1 2" key="1">
    <citation type="submission" date="2018-06" db="EMBL/GenBank/DDBJ databases">
        <authorList>
            <consortium name="Pathogen Informatics"/>
            <person name="Doyle S."/>
        </authorList>
    </citation>
    <scope>NUCLEOTIDE SEQUENCE [LARGE SCALE GENOMIC DNA]</scope>
    <source>
        <strain evidence="1 2">NCTC11621</strain>
    </source>
</reference>
<dbReference type="EMBL" id="UGTV01000004">
    <property type="protein sequence ID" value="SUC03302.1"/>
    <property type="molecule type" value="Genomic_DNA"/>
</dbReference>
<protein>
    <submittedName>
        <fullName evidence="1">3-oxoacyl-ACP reductase</fullName>
        <ecNumber evidence="1">1.1.1.100</ecNumber>
    </submittedName>
</protein>
<keyword evidence="1" id="KW-0560">Oxidoreductase</keyword>
<evidence type="ECO:0000313" key="2">
    <source>
        <dbReference type="Proteomes" id="UP000254704"/>
    </source>
</evidence>